<comment type="similarity">
    <text evidence="3">Belongs to the RTX prokaryotic toxin (TC 1.C.11) family.</text>
</comment>
<dbReference type="SUPFAM" id="SSF51120">
    <property type="entry name" value="beta-Roll"/>
    <property type="match status" value="1"/>
</dbReference>
<feature type="transmembrane region" description="Helical" evidence="14">
    <location>
        <begin position="390"/>
        <end position="410"/>
    </location>
</feature>
<evidence type="ECO:0000313" key="18">
    <source>
        <dbReference type="Proteomes" id="UP001436462"/>
    </source>
</evidence>
<gene>
    <name evidence="17" type="ORF">ABN253_18170</name>
</gene>
<keyword evidence="5" id="KW-0964">Secreted</keyword>
<dbReference type="PANTHER" id="PTHR38340">
    <property type="entry name" value="S-LAYER PROTEIN"/>
    <property type="match status" value="1"/>
</dbReference>
<feature type="transmembrane region" description="Helical" evidence="14">
    <location>
        <begin position="304"/>
        <end position="326"/>
    </location>
</feature>
<keyword evidence="12 14" id="KW-0472">Membrane</keyword>
<comment type="caution">
    <text evidence="17">The sequence shown here is derived from an EMBL/GenBank/DDBJ whole genome shotgun (WGS) entry which is preliminary data.</text>
</comment>
<dbReference type="Pfam" id="PF08339">
    <property type="entry name" value="RTX_C"/>
    <property type="match status" value="1"/>
</dbReference>
<keyword evidence="18" id="KW-1185">Reference proteome</keyword>
<comment type="subcellular location">
    <subcellularLocation>
        <location evidence="1">Host cell membrane</location>
        <topology evidence="1">Multi-pass membrane protein</topology>
    </subcellularLocation>
    <subcellularLocation>
        <location evidence="2">Secreted</location>
    </subcellularLocation>
</comment>
<dbReference type="RefSeq" id="WP_349420316.1">
    <property type="nucleotide sequence ID" value="NZ_JBEEWF010000020.1"/>
</dbReference>
<dbReference type="InterPro" id="IPR018511">
    <property type="entry name" value="Hemolysin-typ_Ca-bd_CS"/>
</dbReference>
<keyword evidence="7" id="KW-0677">Repeat</keyword>
<keyword evidence="9" id="KW-0204">Cytolysis</keyword>
<evidence type="ECO:0000256" key="8">
    <source>
        <dbReference type="ARBA" id="ARBA00022837"/>
    </source>
</evidence>
<evidence type="ECO:0000256" key="7">
    <source>
        <dbReference type="ARBA" id="ARBA00022737"/>
    </source>
</evidence>
<evidence type="ECO:0000259" key="16">
    <source>
        <dbReference type="Pfam" id="PF08339"/>
    </source>
</evidence>
<evidence type="ECO:0000259" key="15">
    <source>
        <dbReference type="Pfam" id="PF02382"/>
    </source>
</evidence>
<evidence type="ECO:0000256" key="9">
    <source>
        <dbReference type="ARBA" id="ARBA00022852"/>
    </source>
</evidence>
<keyword evidence="14" id="KW-0812">Transmembrane</keyword>
<dbReference type="PANTHER" id="PTHR38340:SF1">
    <property type="entry name" value="S-LAYER PROTEIN"/>
    <property type="match status" value="1"/>
</dbReference>
<dbReference type="PRINTS" id="PR00313">
    <property type="entry name" value="CABNDNGRPT"/>
</dbReference>
<dbReference type="EMBL" id="JBEEWF010000020">
    <property type="protein sequence ID" value="MEQ5350096.1"/>
    <property type="molecule type" value="Genomic_DNA"/>
</dbReference>
<dbReference type="Proteomes" id="UP001436462">
    <property type="component" value="Unassembled WGS sequence"/>
</dbReference>
<sequence>MSTMTTAQIKTSLQSAKQLATKKFQSAGQTTKDALKKVADQARNAGNKLILLIPKDYQGQGSSLNELVKVADELGIEVQYDEKNGTAITKQVFGTTEKLLGLTERGVAIFAPQLDKIIQKYQKIGNKLGGSAENIGDNLNKAGGVLSTLQNFLGTALSSMEINELIKKQKNGENVSSSELAKASIDLINQLVDTASSLNNNISAFSQQLNKLGSVLSNTKHLNGVGNKLQNLPNLDKLGTGLDTVSGILSAISASFILSNADADTGTKAAAGVELTTKVLGNVGKAVSQYILAQRVAQGLSTSAASAGLIASAVTLAISPLSFLAIADQFKRANKIEEYSQRFKKFGYEGDSLLAAFRKETGAIDASLTTINTALGTISAGISAASTASLIGAPISALVGAITGIISGILEASKQSMFEHVANRMANTIAEWEKTHGKNFFENGYDARHSAFLEDNFKLLSQYNKEYSVERSVLITQQHWDELIGELASVTKNGAKTLSGKSYIDYYEEGKRLEKKPNEFQKQIFDPLKGNIDLSDSKSSTLLKFITPLLTPGEEIRNRKQSGKYEYMTELLVKGVDKWTVKGVKNKGSVYDYSNLIQHALVGRDQYREIRIESQLGDGDDKIFLAAGSANIYAGKGHDVVYYDKTDTGYLTIDGTKATEAGNYTVTRGLGGDVKILQEVVKEQEVSVGKRTEKTQYRDYEFKHIDGKDLTAIDNLYSVEEIIGTNRADKFFGSKFSDIFHGGDSDDYIEGNDGNDRLYGDKGNDTLRGGNGDDQLYGGDGNDKLIGGTGNNYLNGGAGDDELQVQGNSYAKNVLFGGKGNDKLYGSEGIDLLDGGEGNDVLKGGYGDDIYRYLSGYGHHIIEDDGGKNDKLSLTDIDFQDVAFKREDNDLVMYRFENNALSIGHKNGITFKNWFKKESNDISNHQIEQIFDKNGRIITPESLNKAFEYQQKNNQANYVYGHHASTYANKENLTPLINEISKIISAAGSFDVKEEKAAASLLQLSNNISGSSYNSNSITLTSLA</sequence>
<accession>A0ABV1LG75</accession>
<dbReference type="InterPro" id="IPR018504">
    <property type="entry name" value="RTX_pore_form"/>
</dbReference>
<evidence type="ECO:0000256" key="5">
    <source>
        <dbReference type="ARBA" id="ARBA00022525"/>
    </source>
</evidence>
<evidence type="ECO:0000256" key="4">
    <source>
        <dbReference type="ARBA" id="ARBA00022511"/>
    </source>
</evidence>
<dbReference type="InterPro" id="IPR050557">
    <property type="entry name" value="RTX_toxin/Mannuronan_C5-epim"/>
</dbReference>
<evidence type="ECO:0000256" key="6">
    <source>
        <dbReference type="ARBA" id="ARBA00022656"/>
    </source>
</evidence>
<evidence type="ECO:0000256" key="10">
    <source>
        <dbReference type="ARBA" id="ARBA00022870"/>
    </source>
</evidence>
<keyword evidence="10" id="KW-1043">Host membrane</keyword>
<dbReference type="InterPro" id="IPR011049">
    <property type="entry name" value="Serralysin-like_metalloprot_C"/>
</dbReference>
<evidence type="ECO:0000313" key="17">
    <source>
        <dbReference type="EMBL" id="MEQ5350096.1"/>
    </source>
</evidence>
<dbReference type="InterPro" id="IPR001343">
    <property type="entry name" value="Hemolysn_Ca-bd"/>
</dbReference>
<keyword evidence="4" id="KW-1032">Host cell membrane</keyword>
<dbReference type="NCBIfam" id="NF033943">
    <property type="entry name" value="RTX_toxin"/>
    <property type="match status" value="1"/>
</dbReference>
<evidence type="ECO:0000256" key="14">
    <source>
        <dbReference type="SAM" id="Phobius"/>
    </source>
</evidence>
<keyword evidence="13" id="KW-0449">Lipoprotein</keyword>
<evidence type="ECO:0000256" key="3">
    <source>
        <dbReference type="ARBA" id="ARBA00005918"/>
    </source>
</evidence>
<organism evidence="17 18">
    <name type="scientific">Proteus genomosp. 6</name>
    <dbReference type="NCBI Taxonomy" id="1311820"/>
    <lineage>
        <taxon>Bacteria</taxon>
        <taxon>Pseudomonadati</taxon>
        <taxon>Pseudomonadota</taxon>
        <taxon>Gammaproteobacteria</taxon>
        <taxon>Enterobacterales</taxon>
        <taxon>Morganellaceae</taxon>
        <taxon>Proteus</taxon>
    </lineage>
</organism>
<keyword evidence="11" id="KW-0843">Virulence</keyword>
<evidence type="ECO:0000256" key="2">
    <source>
        <dbReference type="ARBA" id="ARBA00004613"/>
    </source>
</evidence>
<dbReference type="Pfam" id="PF02382">
    <property type="entry name" value="RTX"/>
    <property type="match status" value="1"/>
</dbReference>
<dbReference type="PROSITE" id="PS00330">
    <property type="entry name" value="HEMOLYSIN_CALCIUM"/>
    <property type="match status" value="4"/>
</dbReference>
<proteinExistence type="inferred from homology"/>
<name>A0ABV1LG75_9GAMM</name>
<evidence type="ECO:0000256" key="1">
    <source>
        <dbReference type="ARBA" id="ARBA00004598"/>
    </source>
</evidence>
<dbReference type="Gene3D" id="2.150.10.10">
    <property type="entry name" value="Serralysin-like metalloprotease, C-terminal"/>
    <property type="match status" value="3"/>
</dbReference>
<dbReference type="PRINTS" id="PR01488">
    <property type="entry name" value="RTXTOXINA"/>
</dbReference>
<feature type="domain" description="RTX C-terminal" evidence="16">
    <location>
        <begin position="874"/>
        <end position="1000"/>
    </location>
</feature>
<evidence type="ECO:0000256" key="13">
    <source>
        <dbReference type="ARBA" id="ARBA00023288"/>
    </source>
</evidence>
<keyword evidence="14" id="KW-1133">Transmembrane helix</keyword>
<feature type="domain" description="RTX pore-forming" evidence="15">
    <location>
        <begin position="292"/>
        <end position="600"/>
    </location>
</feature>
<reference evidence="17 18" key="1">
    <citation type="submission" date="2024-04" db="EMBL/GenBank/DDBJ databases">
        <title>Role of Flies in the Dissemination of Carbapenem-Resistant Enterobacteriaceae (CRE): An Epidemiological and Genomic Study in China.</title>
        <authorList>
            <person name="Kaichao C."/>
            <person name="Zhang R."/>
            <person name="Chen S."/>
        </authorList>
    </citation>
    <scope>NUCLEOTIDE SEQUENCE [LARGE SCALE GENOMIC DNA]</scope>
    <source>
        <strain evidence="18">fly-1011</strain>
    </source>
</reference>
<protein>
    <submittedName>
        <fullName evidence="17">RTX family hemolysin</fullName>
    </submittedName>
</protein>
<keyword evidence="6" id="KW-0800">Toxin</keyword>
<dbReference type="Pfam" id="PF00353">
    <property type="entry name" value="HemolysinCabind"/>
    <property type="match status" value="3"/>
</dbReference>
<dbReference type="InterPro" id="IPR003995">
    <property type="entry name" value="RTX_toxin_determinant-A"/>
</dbReference>
<evidence type="ECO:0000256" key="12">
    <source>
        <dbReference type="ARBA" id="ARBA00023136"/>
    </source>
</evidence>
<dbReference type="InterPro" id="IPR013550">
    <property type="entry name" value="RTX_C"/>
</dbReference>
<evidence type="ECO:0000256" key="11">
    <source>
        <dbReference type="ARBA" id="ARBA00023026"/>
    </source>
</evidence>
<keyword evidence="8" id="KW-0106">Calcium</keyword>